<protein>
    <submittedName>
        <fullName evidence="1">Uncharacterized protein</fullName>
    </submittedName>
</protein>
<dbReference type="EMBL" id="GBXM01052283">
    <property type="protein sequence ID" value="JAH56294.1"/>
    <property type="molecule type" value="Transcribed_RNA"/>
</dbReference>
<accession>A0A0E9TRH6</accession>
<evidence type="ECO:0000313" key="1">
    <source>
        <dbReference type="EMBL" id="JAH56294.1"/>
    </source>
</evidence>
<organism evidence="1">
    <name type="scientific">Anguilla anguilla</name>
    <name type="common">European freshwater eel</name>
    <name type="synonym">Muraena anguilla</name>
    <dbReference type="NCBI Taxonomy" id="7936"/>
    <lineage>
        <taxon>Eukaryota</taxon>
        <taxon>Metazoa</taxon>
        <taxon>Chordata</taxon>
        <taxon>Craniata</taxon>
        <taxon>Vertebrata</taxon>
        <taxon>Euteleostomi</taxon>
        <taxon>Actinopterygii</taxon>
        <taxon>Neopterygii</taxon>
        <taxon>Teleostei</taxon>
        <taxon>Anguilliformes</taxon>
        <taxon>Anguillidae</taxon>
        <taxon>Anguilla</taxon>
    </lineage>
</organism>
<dbReference type="AlphaFoldDB" id="A0A0E9TRH6"/>
<reference evidence="1" key="2">
    <citation type="journal article" date="2015" name="Fish Shellfish Immunol.">
        <title>Early steps in the European eel (Anguilla anguilla)-Vibrio vulnificus interaction in the gills: Role of the RtxA13 toxin.</title>
        <authorList>
            <person name="Callol A."/>
            <person name="Pajuelo D."/>
            <person name="Ebbesson L."/>
            <person name="Teles M."/>
            <person name="MacKenzie S."/>
            <person name="Amaro C."/>
        </authorList>
    </citation>
    <scope>NUCLEOTIDE SEQUENCE</scope>
</reference>
<reference evidence="1" key="1">
    <citation type="submission" date="2014-11" db="EMBL/GenBank/DDBJ databases">
        <authorList>
            <person name="Amaro Gonzalez C."/>
        </authorList>
    </citation>
    <scope>NUCLEOTIDE SEQUENCE</scope>
</reference>
<name>A0A0E9TRH6_ANGAN</name>
<proteinExistence type="predicted"/>
<sequence>MVFELTGLVWIQLTGLIWLGLDFGVGLKDWNKGLEFSGVKRLSFNVRQIATLAMHSNTHSGYRGCNRDLWFTGECIAVRGHICNHGANWFMGPP</sequence>